<dbReference type="EMBL" id="LKHV02000001">
    <property type="protein sequence ID" value="MCS5709040.1"/>
    <property type="molecule type" value="Genomic_DNA"/>
</dbReference>
<gene>
    <name evidence="2" type="ORF">CC99x_009005</name>
    <name evidence="1" type="ORF">CC99x_01976</name>
</gene>
<evidence type="ECO:0000313" key="2">
    <source>
        <dbReference type="EMBL" id="MCS5709040.1"/>
    </source>
</evidence>
<dbReference type="EMBL" id="LKHV01000011">
    <property type="protein sequence ID" value="KRG17853.1"/>
    <property type="molecule type" value="Genomic_DNA"/>
</dbReference>
<dbReference type="RefSeq" id="WP_057625083.1">
    <property type="nucleotide sequence ID" value="NZ_LKHV02000001.1"/>
</dbReference>
<evidence type="ECO:0000313" key="3">
    <source>
        <dbReference type="Proteomes" id="UP000051494"/>
    </source>
</evidence>
<comment type="caution">
    <text evidence="1">The sequence shown here is derived from an EMBL/GenBank/DDBJ whole genome shotgun (WGS) entry which is preliminary data.</text>
</comment>
<dbReference type="AlphaFoldDB" id="A0A0Q9YAZ5"/>
<dbReference type="OrthoDB" id="9879768at2"/>
<keyword evidence="3" id="KW-1185">Reference proteome</keyword>
<sequence>MSHKKHSDEVQQKLSFLDKIISVFRGQKTEPEVETRDDQLDQKYPKYWPEVVEFMELLNHIVDSHTISDANVERINQRIIEYIEEQINIKGQIEDVEERYSSLKTLSDRILSHNLNKLVGLKVSTDSNTDFSDAVNLFKYRLEERKIKEQQAKKSPRP</sequence>
<proteinExistence type="predicted"/>
<name>A0A0Q9YAZ5_9GAMM</name>
<dbReference type="Proteomes" id="UP000051494">
    <property type="component" value="Unassembled WGS sequence"/>
</dbReference>
<protein>
    <submittedName>
        <fullName evidence="1">Uncharacterized protein</fullName>
    </submittedName>
</protein>
<evidence type="ECO:0000313" key="1">
    <source>
        <dbReference type="EMBL" id="KRG17853.1"/>
    </source>
</evidence>
<organism evidence="1">
    <name type="scientific">Candidatus Berkiella cookevillensis</name>
    <dbReference type="NCBI Taxonomy" id="437022"/>
    <lineage>
        <taxon>Bacteria</taxon>
        <taxon>Pseudomonadati</taxon>
        <taxon>Pseudomonadota</taxon>
        <taxon>Gammaproteobacteria</taxon>
        <taxon>Candidatus Berkiellales</taxon>
        <taxon>Candidatus Berkiellaceae</taxon>
        <taxon>Candidatus Berkiella</taxon>
    </lineage>
</organism>
<reference evidence="1" key="1">
    <citation type="submission" date="2015-09" db="EMBL/GenBank/DDBJ databases">
        <title>Draft Genome Sequences of Two Novel Amoeba-resistant Intranuclear Bacteria, Candidatus Berkiella cookevillensis and Candidatus Berkiella aquae.</title>
        <authorList>
            <person name="Mehari Y.T."/>
            <person name="Arivett B.A."/>
            <person name="Farone A.L."/>
            <person name="Gunderson J.H."/>
            <person name="Farone M.B."/>
        </authorList>
    </citation>
    <scope>NUCLEOTIDE SEQUENCE [LARGE SCALE GENOMIC DNA]</scope>
    <source>
        <strain evidence="1">CC99</strain>
    </source>
</reference>
<reference evidence="2" key="3">
    <citation type="submission" date="2021-06" db="EMBL/GenBank/DDBJ databases">
        <title>Genomic Description and Analysis of Intracellular Bacteria, Candidatus Berkiella cookevillensis and Candidatus Berkiella aquae.</title>
        <authorList>
            <person name="Kidane D.T."/>
            <person name="Mehari Y.T."/>
            <person name="Rice F.C."/>
            <person name="Arivett B.A."/>
            <person name="Farone A.L."/>
            <person name="Berk S.G."/>
            <person name="Farone M.B."/>
        </authorList>
    </citation>
    <scope>NUCLEOTIDE SEQUENCE</scope>
    <source>
        <strain evidence="2">CC99</strain>
    </source>
</reference>
<accession>A0A0Q9YAZ5</accession>
<reference evidence="2" key="2">
    <citation type="journal article" date="2016" name="Genome Announc.">
        <title>Draft Genome Sequences of Two Novel Amoeba-Resistant Intranuclear Bacteria, 'Candidatus Berkiella cookevillensis' and 'Candidatus Berkiella aquae'.</title>
        <authorList>
            <person name="Mehari Y.T."/>
            <person name="Arivett B.A."/>
            <person name="Farone A.L."/>
            <person name="Gunderson J.H."/>
            <person name="Farone M.B."/>
        </authorList>
    </citation>
    <scope>NUCLEOTIDE SEQUENCE</scope>
    <source>
        <strain evidence="2">CC99</strain>
    </source>
</reference>